<dbReference type="RefSeq" id="WP_206295220.1">
    <property type="nucleotide sequence ID" value="NZ_CP063458.1"/>
</dbReference>
<dbReference type="GO" id="GO:0004750">
    <property type="term" value="F:D-ribulose-phosphate 3-epimerase activity"/>
    <property type="evidence" value="ECO:0007669"/>
    <property type="project" value="UniProtKB-UniRule"/>
</dbReference>
<feature type="binding site" evidence="10 13">
    <location>
        <position position="43"/>
    </location>
    <ligand>
        <name>a divalent metal cation</name>
        <dbReference type="ChEBI" id="CHEBI:60240"/>
    </ligand>
</feature>
<dbReference type="HAMAP" id="MF_02227">
    <property type="entry name" value="RPE"/>
    <property type="match status" value="1"/>
</dbReference>
<evidence type="ECO:0000256" key="4">
    <source>
        <dbReference type="ARBA" id="ARBA00001947"/>
    </source>
</evidence>
<feature type="active site" description="Proton donor" evidence="10 12">
    <location>
        <position position="180"/>
    </location>
</feature>
<comment type="cofactor">
    <cofactor evidence="10 13">
        <name>a divalent metal cation</name>
        <dbReference type="ChEBI" id="CHEBI:60240"/>
    </cofactor>
    <text evidence="10 13">Binds 1 divalent metal cation per subunit.</text>
</comment>
<dbReference type="GO" id="GO:0019323">
    <property type="term" value="P:pentose catabolic process"/>
    <property type="evidence" value="ECO:0007669"/>
    <property type="project" value="UniProtKB-UniRule"/>
</dbReference>
<dbReference type="InterPro" id="IPR011060">
    <property type="entry name" value="RibuloseP-bd_barrel"/>
</dbReference>
<feature type="binding site" evidence="10 14">
    <location>
        <begin position="150"/>
        <end position="153"/>
    </location>
    <ligand>
        <name>substrate</name>
    </ligand>
</feature>
<evidence type="ECO:0000256" key="14">
    <source>
        <dbReference type="PIRSR" id="PIRSR001461-3"/>
    </source>
</evidence>
<dbReference type="SUPFAM" id="SSF51366">
    <property type="entry name" value="Ribulose-phoshate binding barrel"/>
    <property type="match status" value="1"/>
</dbReference>
<evidence type="ECO:0000256" key="6">
    <source>
        <dbReference type="ARBA" id="ARBA00009541"/>
    </source>
</evidence>
<accession>A0A7M2X4D1</accession>
<dbReference type="AlphaFoldDB" id="A0A7M2X4D1"/>
<keyword evidence="13" id="KW-0862">Zinc</keyword>
<dbReference type="PROSITE" id="PS01085">
    <property type="entry name" value="RIBUL_P_3_EPIMER_1"/>
    <property type="match status" value="1"/>
</dbReference>
<dbReference type="InterPro" id="IPR000056">
    <property type="entry name" value="Ribul_P_3_epim-like"/>
</dbReference>
<dbReference type="GO" id="GO:0006098">
    <property type="term" value="P:pentose-phosphate shunt"/>
    <property type="evidence" value="ECO:0007669"/>
    <property type="project" value="UniProtKB-UniRule"/>
</dbReference>
<evidence type="ECO:0000256" key="9">
    <source>
        <dbReference type="ARBA" id="ARBA00023235"/>
    </source>
</evidence>
<sequence>MTSDPFQHHTPLIAPSILSADFAKLGAEIDDVLSGGGDFLHLDVMDGHFVPNISFGPPIIKSTRRHTKTFLDAHLMISEPLRYAKAMVDAGADLLTYHVEAVNDVAATAREIRKLGCRVGITLNPATPIETVFPALDAVDLVLIMSVVPGFSGQKFMPEVLAKAETVKRRLRADQRLEIDGGVNADTIRSCLNAGVDWFVVASAIFDKPDRADAIAHLRSRMAGA</sequence>
<dbReference type="GO" id="GO:0046872">
    <property type="term" value="F:metal ion binding"/>
    <property type="evidence" value="ECO:0007669"/>
    <property type="project" value="UniProtKB-UniRule"/>
</dbReference>
<organism evidence="15 16">
    <name type="scientific">Humisphaera borealis</name>
    <dbReference type="NCBI Taxonomy" id="2807512"/>
    <lineage>
        <taxon>Bacteria</taxon>
        <taxon>Pseudomonadati</taxon>
        <taxon>Planctomycetota</taxon>
        <taxon>Phycisphaerae</taxon>
        <taxon>Tepidisphaerales</taxon>
        <taxon>Tepidisphaeraceae</taxon>
        <taxon>Humisphaera</taxon>
    </lineage>
</organism>
<feature type="binding site" evidence="10 13">
    <location>
        <position position="180"/>
    </location>
    <ligand>
        <name>a divalent metal cation</name>
        <dbReference type="ChEBI" id="CHEBI:60240"/>
    </ligand>
</feature>
<proteinExistence type="inferred from homology"/>
<comment type="cofactor">
    <cofactor evidence="2">
        <name>Mn(2+)</name>
        <dbReference type="ChEBI" id="CHEBI:29035"/>
    </cofactor>
</comment>
<dbReference type="FunFam" id="3.20.20.70:FF:000004">
    <property type="entry name" value="Ribulose-phosphate 3-epimerase"/>
    <property type="match status" value="1"/>
</dbReference>
<reference evidence="15 16" key="1">
    <citation type="submission" date="2020-10" db="EMBL/GenBank/DDBJ databases">
        <title>Wide distribution of Phycisphaera-like planctomycetes from WD2101 soil group in peatlands and genome analysis of the first cultivated representative.</title>
        <authorList>
            <person name="Dedysh S.N."/>
            <person name="Beletsky A.V."/>
            <person name="Ivanova A."/>
            <person name="Kulichevskaya I.S."/>
            <person name="Suzina N.E."/>
            <person name="Philippov D.A."/>
            <person name="Rakitin A.L."/>
            <person name="Mardanov A.V."/>
            <person name="Ravin N.V."/>
        </authorList>
    </citation>
    <scope>NUCLEOTIDE SEQUENCE [LARGE SCALE GENOMIC DNA]</scope>
    <source>
        <strain evidence="15 16">M1803</strain>
    </source>
</reference>
<evidence type="ECO:0000256" key="2">
    <source>
        <dbReference type="ARBA" id="ARBA00001936"/>
    </source>
</evidence>
<dbReference type="PANTHER" id="PTHR11749">
    <property type="entry name" value="RIBULOSE-5-PHOSPHATE-3-EPIMERASE"/>
    <property type="match status" value="1"/>
</dbReference>
<gene>
    <name evidence="10 15" type="primary">rpe</name>
    <name evidence="15" type="ORF">IPV69_11325</name>
</gene>
<evidence type="ECO:0000256" key="7">
    <source>
        <dbReference type="ARBA" id="ARBA00013188"/>
    </source>
</evidence>
<evidence type="ECO:0000256" key="12">
    <source>
        <dbReference type="PIRSR" id="PIRSR001461-1"/>
    </source>
</evidence>
<protein>
    <recommendedName>
        <fullName evidence="7 10">Ribulose-phosphate 3-epimerase</fullName>
        <ecNumber evidence="7 10">5.1.3.1</ecNumber>
    </recommendedName>
</protein>
<dbReference type="EMBL" id="CP063458">
    <property type="protein sequence ID" value="QOV91901.1"/>
    <property type="molecule type" value="Genomic_DNA"/>
</dbReference>
<comment type="cofactor">
    <cofactor evidence="4">
        <name>Zn(2+)</name>
        <dbReference type="ChEBI" id="CHEBI:29105"/>
    </cofactor>
</comment>
<feature type="binding site" evidence="10 14">
    <location>
        <position position="16"/>
    </location>
    <ligand>
        <name>substrate</name>
    </ligand>
</feature>
<dbReference type="Proteomes" id="UP000593765">
    <property type="component" value="Chromosome"/>
</dbReference>
<comment type="function">
    <text evidence="10">Catalyzes the reversible epimerization of D-ribulose 5-phosphate to D-xylulose 5-phosphate.</text>
</comment>
<comment type="cofactor">
    <cofactor evidence="3">
        <name>Co(2+)</name>
        <dbReference type="ChEBI" id="CHEBI:48828"/>
    </cofactor>
</comment>
<dbReference type="Gene3D" id="3.20.20.70">
    <property type="entry name" value="Aldolase class I"/>
    <property type="match status" value="1"/>
</dbReference>
<dbReference type="InterPro" id="IPR026019">
    <property type="entry name" value="Ribul_P_3_epim"/>
</dbReference>
<evidence type="ECO:0000256" key="13">
    <source>
        <dbReference type="PIRSR" id="PIRSR001461-2"/>
    </source>
</evidence>
<comment type="catalytic activity">
    <reaction evidence="1 10 11">
        <text>D-ribulose 5-phosphate = D-xylulose 5-phosphate</text>
        <dbReference type="Rhea" id="RHEA:13677"/>
        <dbReference type="ChEBI" id="CHEBI:57737"/>
        <dbReference type="ChEBI" id="CHEBI:58121"/>
        <dbReference type="EC" id="5.1.3.1"/>
    </reaction>
</comment>
<evidence type="ECO:0000256" key="10">
    <source>
        <dbReference type="HAMAP-Rule" id="MF_02227"/>
    </source>
</evidence>
<comment type="similarity">
    <text evidence="6 10 11">Belongs to the ribulose-phosphate 3-epimerase family.</text>
</comment>
<keyword evidence="10 11" id="KW-0119">Carbohydrate metabolism</keyword>
<feature type="active site" description="Proton acceptor" evidence="10 12">
    <location>
        <position position="43"/>
    </location>
</feature>
<keyword evidence="8 10" id="KW-0479">Metal-binding</keyword>
<evidence type="ECO:0000256" key="3">
    <source>
        <dbReference type="ARBA" id="ARBA00001941"/>
    </source>
</evidence>
<dbReference type="NCBIfam" id="NF004076">
    <property type="entry name" value="PRK05581.1-4"/>
    <property type="match status" value="1"/>
</dbReference>
<comment type="cofactor">
    <cofactor evidence="5">
        <name>Fe(2+)</name>
        <dbReference type="ChEBI" id="CHEBI:29033"/>
    </cofactor>
</comment>
<dbReference type="PIRSF" id="PIRSF001461">
    <property type="entry name" value="RPE"/>
    <property type="match status" value="1"/>
</dbReference>
<feature type="binding site" evidence="10 13">
    <location>
        <position position="74"/>
    </location>
    <ligand>
        <name>a divalent metal cation</name>
        <dbReference type="ChEBI" id="CHEBI:60240"/>
    </ligand>
</feature>
<evidence type="ECO:0000256" key="11">
    <source>
        <dbReference type="PIRNR" id="PIRNR001461"/>
    </source>
</evidence>
<keyword evidence="13" id="KW-0170">Cobalt</keyword>
<evidence type="ECO:0000313" key="16">
    <source>
        <dbReference type="Proteomes" id="UP000593765"/>
    </source>
</evidence>
<feature type="binding site" evidence="14">
    <location>
        <position position="182"/>
    </location>
    <ligand>
        <name>substrate</name>
    </ligand>
</feature>
<evidence type="ECO:0000256" key="5">
    <source>
        <dbReference type="ARBA" id="ARBA00001954"/>
    </source>
</evidence>
<evidence type="ECO:0000313" key="15">
    <source>
        <dbReference type="EMBL" id="QOV91901.1"/>
    </source>
</evidence>
<keyword evidence="13" id="KW-0464">Manganese</keyword>
<dbReference type="KEGG" id="hbs:IPV69_11325"/>
<dbReference type="NCBIfam" id="TIGR01163">
    <property type="entry name" value="rpe"/>
    <property type="match status" value="1"/>
</dbReference>
<comment type="pathway">
    <text evidence="10">Carbohydrate degradation.</text>
</comment>
<name>A0A7M2X4D1_9BACT</name>
<keyword evidence="9 10" id="KW-0413">Isomerase</keyword>
<dbReference type="GO" id="GO:0005737">
    <property type="term" value="C:cytoplasm"/>
    <property type="evidence" value="ECO:0007669"/>
    <property type="project" value="UniProtKB-ARBA"/>
</dbReference>
<dbReference type="CDD" id="cd00429">
    <property type="entry name" value="RPE"/>
    <property type="match status" value="1"/>
</dbReference>
<feature type="binding site" evidence="10 14">
    <location>
        <begin position="202"/>
        <end position="203"/>
    </location>
    <ligand>
        <name>substrate</name>
    </ligand>
</feature>
<dbReference type="InterPro" id="IPR013785">
    <property type="entry name" value="Aldolase_TIM"/>
</dbReference>
<evidence type="ECO:0000256" key="1">
    <source>
        <dbReference type="ARBA" id="ARBA00001782"/>
    </source>
</evidence>
<evidence type="ECO:0000256" key="8">
    <source>
        <dbReference type="ARBA" id="ARBA00022723"/>
    </source>
</evidence>
<keyword evidence="16" id="KW-1185">Reference proteome</keyword>
<feature type="binding site" evidence="10 13">
    <location>
        <position position="41"/>
    </location>
    <ligand>
        <name>a divalent metal cation</name>
        <dbReference type="ChEBI" id="CHEBI:60240"/>
    </ligand>
</feature>
<dbReference type="Pfam" id="PF00834">
    <property type="entry name" value="Ribul_P_3_epim"/>
    <property type="match status" value="1"/>
</dbReference>
<feature type="binding site" evidence="10">
    <location>
        <begin position="180"/>
        <end position="182"/>
    </location>
    <ligand>
        <name>substrate</name>
    </ligand>
</feature>
<dbReference type="EC" id="5.1.3.1" evidence="7 10"/>
<feature type="binding site" evidence="10 14">
    <location>
        <position position="74"/>
    </location>
    <ligand>
        <name>substrate</name>
    </ligand>
</feature>